<organism evidence="6 7">
    <name type="scientific">Sphingobium agri</name>
    <dbReference type="NCBI Taxonomy" id="2933566"/>
    <lineage>
        <taxon>Bacteria</taxon>
        <taxon>Pseudomonadati</taxon>
        <taxon>Pseudomonadota</taxon>
        <taxon>Alphaproteobacteria</taxon>
        <taxon>Sphingomonadales</taxon>
        <taxon>Sphingomonadaceae</taxon>
        <taxon>Sphingobium</taxon>
    </lineage>
</organism>
<dbReference type="Gene3D" id="1.10.357.10">
    <property type="entry name" value="Tetracycline Repressor, domain 2"/>
    <property type="match status" value="1"/>
</dbReference>
<evidence type="ECO:0000313" key="7">
    <source>
        <dbReference type="Proteomes" id="UP001203512"/>
    </source>
</evidence>
<protein>
    <submittedName>
        <fullName evidence="6">TetR/AcrR family transcriptional regulator</fullName>
    </submittedName>
</protein>
<evidence type="ECO:0000259" key="5">
    <source>
        <dbReference type="PROSITE" id="PS50977"/>
    </source>
</evidence>
<reference evidence="6 7" key="1">
    <citation type="submission" date="2022-04" db="EMBL/GenBank/DDBJ databases">
        <authorList>
            <person name="Huq M.A."/>
        </authorList>
    </citation>
    <scope>NUCLEOTIDE SEQUENCE [LARGE SCALE GENOMIC DNA]</scope>
    <source>
        <strain evidence="6 7">MAH-33</strain>
    </source>
</reference>
<evidence type="ECO:0000256" key="1">
    <source>
        <dbReference type="ARBA" id="ARBA00023015"/>
    </source>
</evidence>
<dbReference type="RefSeq" id="WP_247233882.1">
    <property type="nucleotide sequence ID" value="NZ_JALKHS010000012.1"/>
</dbReference>
<dbReference type="InterPro" id="IPR001647">
    <property type="entry name" value="HTH_TetR"/>
</dbReference>
<dbReference type="PANTHER" id="PTHR30055">
    <property type="entry name" value="HTH-TYPE TRANSCRIPTIONAL REGULATOR RUTR"/>
    <property type="match status" value="1"/>
</dbReference>
<dbReference type="InterPro" id="IPR050109">
    <property type="entry name" value="HTH-type_TetR-like_transc_reg"/>
</dbReference>
<feature type="DNA-binding region" description="H-T-H motif" evidence="4">
    <location>
        <begin position="32"/>
        <end position="51"/>
    </location>
</feature>
<gene>
    <name evidence="6" type="ORF">MU848_15080</name>
</gene>
<keyword evidence="1" id="KW-0805">Transcription regulation</keyword>
<evidence type="ECO:0000256" key="3">
    <source>
        <dbReference type="ARBA" id="ARBA00023163"/>
    </source>
</evidence>
<keyword evidence="3" id="KW-0804">Transcription</keyword>
<sequence>MPATRLSSAGRRASIIAAARAVFARHGLEGARTQQIARAAGVSEALLFRHFPTKTHLYRAVLREVITDQNIVMRSFGEAEASSEGLLEILRRTFSYAMAGMHAVNAEGLRMVVGSLAGDGGYARLVYRRALRMTLPNLERAIEAARADGGIAGETLSVTNAGAYVEHVSTMMMMARCHDKVAIPYDEDRALHDAILFCARGLGVDEGRILKFLKQMKPNEPGDASFVKPAASVTPSNAD</sequence>
<dbReference type="PANTHER" id="PTHR30055:SF234">
    <property type="entry name" value="HTH-TYPE TRANSCRIPTIONAL REGULATOR BETI"/>
    <property type="match status" value="1"/>
</dbReference>
<dbReference type="Pfam" id="PF00440">
    <property type="entry name" value="TetR_N"/>
    <property type="match status" value="1"/>
</dbReference>
<proteinExistence type="predicted"/>
<dbReference type="SUPFAM" id="SSF46689">
    <property type="entry name" value="Homeodomain-like"/>
    <property type="match status" value="1"/>
</dbReference>
<name>A0ABT0E0M1_9SPHN</name>
<dbReference type="InterPro" id="IPR009057">
    <property type="entry name" value="Homeodomain-like_sf"/>
</dbReference>
<evidence type="ECO:0000313" key="6">
    <source>
        <dbReference type="EMBL" id="MCK0532913.1"/>
    </source>
</evidence>
<evidence type="ECO:0000256" key="4">
    <source>
        <dbReference type="PROSITE-ProRule" id="PRU00335"/>
    </source>
</evidence>
<dbReference type="Proteomes" id="UP001203512">
    <property type="component" value="Unassembled WGS sequence"/>
</dbReference>
<comment type="caution">
    <text evidence="6">The sequence shown here is derived from an EMBL/GenBank/DDBJ whole genome shotgun (WGS) entry which is preliminary data.</text>
</comment>
<evidence type="ECO:0000256" key="2">
    <source>
        <dbReference type="ARBA" id="ARBA00023125"/>
    </source>
</evidence>
<dbReference type="PRINTS" id="PR00455">
    <property type="entry name" value="HTHTETR"/>
</dbReference>
<feature type="domain" description="HTH tetR-type" evidence="5">
    <location>
        <begin position="9"/>
        <end position="69"/>
    </location>
</feature>
<dbReference type="PROSITE" id="PS50977">
    <property type="entry name" value="HTH_TETR_2"/>
    <property type="match status" value="1"/>
</dbReference>
<keyword evidence="7" id="KW-1185">Reference proteome</keyword>
<keyword evidence="2 4" id="KW-0238">DNA-binding</keyword>
<accession>A0ABT0E0M1</accession>
<dbReference type="EMBL" id="JALKHS010000012">
    <property type="protein sequence ID" value="MCK0532913.1"/>
    <property type="molecule type" value="Genomic_DNA"/>
</dbReference>